<keyword evidence="6" id="KW-0206">Cytoskeleton</keyword>
<dbReference type="EMBL" id="JADFTS010000005">
    <property type="protein sequence ID" value="KAF9605013.1"/>
    <property type="molecule type" value="Genomic_DNA"/>
</dbReference>
<organism evidence="8 9">
    <name type="scientific">Coptis chinensis</name>
    <dbReference type="NCBI Taxonomy" id="261450"/>
    <lineage>
        <taxon>Eukaryota</taxon>
        <taxon>Viridiplantae</taxon>
        <taxon>Streptophyta</taxon>
        <taxon>Embryophyta</taxon>
        <taxon>Tracheophyta</taxon>
        <taxon>Spermatophyta</taxon>
        <taxon>Magnoliopsida</taxon>
        <taxon>Ranunculales</taxon>
        <taxon>Ranunculaceae</taxon>
        <taxon>Coptidoideae</taxon>
        <taxon>Coptis</taxon>
    </lineage>
</organism>
<dbReference type="FunFam" id="3.90.640.10:FF:000047">
    <property type="entry name" value="Actin, alpha skeletal muscle"/>
    <property type="match status" value="1"/>
</dbReference>
<comment type="caution">
    <text evidence="8">The sequence shown here is derived from an EMBL/GenBank/DDBJ whole genome shotgun (WGS) entry which is preliminary data.</text>
</comment>
<dbReference type="InterPro" id="IPR004000">
    <property type="entry name" value="Actin"/>
</dbReference>
<keyword evidence="4" id="KW-0547">Nucleotide-binding</keyword>
<reference evidence="8 9" key="1">
    <citation type="submission" date="2020-10" db="EMBL/GenBank/DDBJ databases">
        <title>The Coptis chinensis genome and diversification of protoberbering-type alkaloids.</title>
        <authorList>
            <person name="Wang B."/>
            <person name="Shu S."/>
            <person name="Song C."/>
            <person name="Liu Y."/>
        </authorList>
    </citation>
    <scope>NUCLEOTIDE SEQUENCE [LARGE SCALE GENOMIC DNA]</scope>
    <source>
        <strain evidence="8">HL-2020</strain>
        <tissue evidence="8">Leaf</tissue>
    </source>
</reference>
<keyword evidence="3" id="KW-0963">Cytoplasm</keyword>
<dbReference type="SUPFAM" id="SSF53067">
    <property type="entry name" value="Actin-like ATPase domain"/>
    <property type="match status" value="2"/>
</dbReference>
<dbReference type="PROSITE" id="PS01132">
    <property type="entry name" value="ACTINS_ACT_LIKE"/>
    <property type="match status" value="1"/>
</dbReference>
<dbReference type="PANTHER" id="PTHR11937">
    <property type="entry name" value="ACTIN"/>
    <property type="match status" value="1"/>
</dbReference>
<name>A0A835HVD0_9MAGN</name>
<evidence type="ECO:0000256" key="6">
    <source>
        <dbReference type="ARBA" id="ARBA00023212"/>
    </source>
</evidence>
<evidence type="ECO:0000256" key="2">
    <source>
        <dbReference type="ARBA" id="ARBA00006752"/>
    </source>
</evidence>
<dbReference type="InterPro" id="IPR020902">
    <property type="entry name" value="Actin/actin-like_CS"/>
</dbReference>
<comment type="similarity">
    <text evidence="2 7">Belongs to the actin family.</text>
</comment>
<evidence type="ECO:0000313" key="8">
    <source>
        <dbReference type="EMBL" id="KAF9605013.1"/>
    </source>
</evidence>
<protein>
    <recommendedName>
        <fullName evidence="10">Actin</fullName>
    </recommendedName>
</protein>
<evidence type="ECO:0000256" key="7">
    <source>
        <dbReference type="RuleBase" id="RU000487"/>
    </source>
</evidence>
<accession>A0A835HVD0</accession>
<gene>
    <name evidence="8" type="ORF">IFM89_012969</name>
</gene>
<sequence>MVDAEDILPLVFDCGSKTTKAGFAGDENPRVVFPSMVGRSRTQHFWQKHAYVGDEAKSKIGDLNSAYPIDHGVVRDWDNMVEIWDNIFKELQVDPEEHPILLTEPALNPKENREDMTEVMFEIFDVPSLCIAIQAVLTMYNYGRTTGVVVELGDGVSEVVPIYEGYLLSDAMNRFNLAGQDLTDFLMNMLTESGKMFSTDAGQEIVCNIKEKLAYVAIDYEQEKAKNNSSMEASYELPDGQVIAIGAERFTCPEALFDPSLVGNDTAGVHELVSKSILKCERSLRKHLYENIVLGGGSTMFDGIGNRMRNEISVLCPRTMNVKVIAASRRRHSVWIGGSVRASLSNFKQNLISKAEYDESGPSIVFKKCF</sequence>
<evidence type="ECO:0000256" key="3">
    <source>
        <dbReference type="ARBA" id="ARBA00022490"/>
    </source>
</evidence>
<evidence type="ECO:0008006" key="10">
    <source>
        <dbReference type="Google" id="ProtNLM"/>
    </source>
</evidence>
<keyword evidence="9" id="KW-1185">Reference proteome</keyword>
<proteinExistence type="inferred from homology"/>
<dbReference type="Gene3D" id="3.90.640.10">
    <property type="entry name" value="Actin, Chain A, domain 4"/>
    <property type="match status" value="1"/>
</dbReference>
<keyword evidence="5" id="KW-0067">ATP-binding</keyword>
<dbReference type="AlphaFoldDB" id="A0A835HVD0"/>
<evidence type="ECO:0000313" key="9">
    <source>
        <dbReference type="Proteomes" id="UP000631114"/>
    </source>
</evidence>
<dbReference type="Proteomes" id="UP000631114">
    <property type="component" value="Unassembled WGS sequence"/>
</dbReference>
<dbReference type="InterPro" id="IPR043129">
    <property type="entry name" value="ATPase_NBD"/>
</dbReference>
<dbReference type="Pfam" id="PF00022">
    <property type="entry name" value="Actin"/>
    <property type="match status" value="1"/>
</dbReference>
<dbReference type="PRINTS" id="PR00190">
    <property type="entry name" value="ACTIN"/>
</dbReference>
<evidence type="ECO:0000256" key="5">
    <source>
        <dbReference type="ARBA" id="ARBA00022840"/>
    </source>
</evidence>
<dbReference type="OrthoDB" id="74201at2759"/>
<dbReference type="GO" id="GO:0005856">
    <property type="term" value="C:cytoskeleton"/>
    <property type="evidence" value="ECO:0007669"/>
    <property type="project" value="UniProtKB-SubCell"/>
</dbReference>
<evidence type="ECO:0000256" key="1">
    <source>
        <dbReference type="ARBA" id="ARBA00004245"/>
    </source>
</evidence>
<dbReference type="FunFam" id="3.30.420.40:FF:000148">
    <property type="entry name" value="Actin, alpha skeletal muscle"/>
    <property type="match status" value="1"/>
</dbReference>
<comment type="subcellular location">
    <subcellularLocation>
        <location evidence="1">Cytoplasm</location>
        <location evidence="1">Cytoskeleton</location>
    </subcellularLocation>
</comment>
<evidence type="ECO:0000256" key="4">
    <source>
        <dbReference type="ARBA" id="ARBA00022741"/>
    </source>
</evidence>
<dbReference type="SMART" id="SM00268">
    <property type="entry name" value="ACTIN"/>
    <property type="match status" value="1"/>
</dbReference>
<dbReference type="Gene3D" id="3.30.420.40">
    <property type="match status" value="2"/>
</dbReference>
<dbReference type="GO" id="GO:0005524">
    <property type="term" value="F:ATP binding"/>
    <property type="evidence" value="ECO:0007669"/>
    <property type="project" value="UniProtKB-KW"/>
</dbReference>